<feature type="transmembrane region" description="Helical" evidence="13">
    <location>
        <begin position="165"/>
        <end position="191"/>
    </location>
</feature>
<proteinExistence type="inferred from homology"/>
<evidence type="ECO:0000256" key="5">
    <source>
        <dbReference type="ARBA" id="ARBA00022670"/>
    </source>
</evidence>
<dbReference type="PANTHER" id="PTHR35864:SF1">
    <property type="entry name" value="ZINC METALLOPROTEASE YWHC-RELATED"/>
    <property type="match status" value="1"/>
</dbReference>
<dbReference type="Pfam" id="PF02163">
    <property type="entry name" value="Peptidase_M50"/>
    <property type="match status" value="1"/>
</dbReference>
<evidence type="ECO:0000256" key="3">
    <source>
        <dbReference type="ARBA" id="ARBA00007931"/>
    </source>
</evidence>
<evidence type="ECO:0000256" key="6">
    <source>
        <dbReference type="ARBA" id="ARBA00022692"/>
    </source>
</evidence>
<dbReference type="EMBL" id="RLIH01000005">
    <property type="protein sequence ID" value="RVU54949.1"/>
    <property type="molecule type" value="Genomic_DNA"/>
</dbReference>
<evidence type="ECO:0000256" key="2">
    <source>
        <dbReference type="ARBA" id="ARBA00004651"/>
    </source>
</evidence>
<keyword evidence="4" id="KW-1003">Cell membrane</keyword>
<keyword evidence="7" id="KW-0479">Metal-binding</keyword>
<evidence type="ECO:0000256" key="4">
    <source>
        <dbReference type="ARBA" id="ARBA00022475"/>
    </source>
</evidence>
<evidence type="ECO:0000256" key="8">
    <source>
        <dbReference type="ARBA" id="ARBA00022801"/>
    </source>
</evidence>
<evidence type="ECO:0000256" key="12">
    <source>
        <dbReference type="ARBA" id="ARBA00023136"/>
    </source>
</evidence>
<dbReference type="RefSeq" id="WP_127724331.1">
    <property type="nucleotide sequence ID" value="NZ_RLIH01000005.1"/>
</dbReference>
<name>A0A437S7B4_9FIRM</name>
<dbReference type="CDD" id="cd06158">
    <property type="entry name" value="S2P-M50_like_1"/>
    <property type="match status" value="1"/>
</dbReference>
<keyword evidence="9" id="KW-0862">Zinc</keyword>
<dbReference type="OrthoDB" id="9800627at2"/>
<evidence type="ECO:0000256" key="11">
    <source>
        <dbReference type="ARBA" id="ARBA00023049"/>
    </source>
</evidence>
<comment type="cofactor">
    <cofactor evidence="1">
        <name>Zn(2+)</name>
        <dbReference type="ChEBI" id="CHEBI:29105"/>
    </cofactor>
</comment>
<keyword evidence="11" id="KW-0482">Metalloprotease</keyword>
<evidence type="ECO:0000313" key="16">
    <source>
        <dbReference type="Proteomes" id="UP000288812"/>
    </source>
</evidence>
<feature type="transmembrane region" description="Helical" evidence="13">
    <location>
        <begin position="123"/>
        <end position="144"/>
    </location>
</feature>
<feature type="transmembrane region" description="Helical" evidence="13">
    <location>
        <begin position="6"/>
        <end position="31"/>
    </location>
</feature>
<evidence type="ECO:0000256" key="10">
    <source>
        <dbReference type="ARBA" id="ARBA00022989"/>
    </source>
</evidence>
<dbReference type="GO" id="GO:0008237">
    <property type="term" value="F:metallopeptidase activity"/>
    <property type="evidence" value="ECO:0007669"/>
    <property type="project" value="UniProtKB-KW"/>
</dbReference>
<dbReference type="InterPro" id="IPR052348">
    <property type="entry name" value="Metallopeptidase_M50B"/>
</dbReference>
<sequence length="204" mass="22855">MNLTSLIYRIISLLVAIIPHEVAHGYAAYLLGDDTAKSEGRLSLNPLNHLDPVGLLSMVVLKIGWAKAVPINPYKFKGNRKASTILVSIAGVCANFLMALIFGIAFIFSYMNNWAITPLFSEILWYNVMLGVFNLVPLPPLDGSKVVASLLPEKLEFYFYKYEKYFYFVLIILLFSGVVNRVIAPIIFKIIELIVSLGFKLYGI</sequence>
<evidence type="ECO:0000256" key="9">
    <source>
        <dbReference type="ARBA" id="ARBA00022833"/>
    </source>
</evidence>
<evidence type="ECO:0000259" key="14">
    <source>
        <dbReference type="Pfam" id="PF02163"/>
    </source>
</evidence>
<keyword evidence="6 13" id="KW-0812">Transmembrane</keyword>
<comment type="similarity">
    <text evidence="3">Belongs to the peptidase M50B family.</text>
</comment>
<dbReference type="InterPro" id="IPR044537">
    <property type="entry name" value="Rip2-like"/>
</dbReference>
<comment type="subcellular location">
    <subcellularLocation>
        <location evidence="2">Cell membrane</location>
        <topology evidence="2">Multi-pass membrane protein</topology>
    </subcellularLocation>
</comment>
<dbReference type="GO" id="GO:0005886">
    <property type="term" value="C:plasma membrane"/>
    <property type="evidence" value="ECO:0007669"/>
    <property type="project" value="UniProtKB-SubCell"/>
</dbReference>
<feature type="domain" description="Peptidase M50" evidence="14">
    <location>
        <begin position="111"/>
        <end position="175"/>
    </location>
</feature>
<keyword evidence="10 13" id="KW-1133">Transmembrane helix</keyword>
<gene>
    <name evidence="15" type="ORF">EF514_05020</name>
</gene>
<reference evidence="15 16" key="1">
    <citation type="submission" date="2018-11" db="EMBL/GenBank/DDBJ databases">
        <title>Genome sequencing and assembly of Anaerosphaera sp. nov., GS7-6-2.</title>
        <authorList>
            <person name="Rettenmaier R."/>
            <person name="Liebl W."/>
            <person name="Zverlov V."/>
        </authorList>
    </citation>
    <scope>NUCLEOTIDE SEQUENCE [LARGE SCALE GENOMIC DNA]</scope>
    <source>
        <strain evidence="15 16">GS7-6-2</strain>
    </source>
</reference>
<protein>
    <submittedName>
        <fullName evidence="15">Site-2 protease family protein</fullName>
    </submittedName>
</protein>
<accession>A0A437S7B4</accession>
<comment type="caution">
    <text evidence="15">The sequence shown here is derived from an EMBL/GenBank/DDBJ whole genome shotgun (WGS) entry which is preliminary data.</text>
</comment>
<dbReference type="GO" id="GO:0006508">
    <property type="term" value="P:proteolysis"/>
    <property type="evidence" value="ECO:0007669"/>
    <property type="project" value="UniProtKB-KW"/>
</dbReference>
<feature type="transmembrane region" description="Helical" evidence="13">
    <location>
        <begin position="85"/>
        <end position="111"/>
    </location>
</feature>
<dbReference type="GO" id="GO:0046872">
    <property type="term" value="F:metal ion binding"/>
    <property type="evidence" value="ECO:0007669"/>
    <property type="project" value="UniProtKB-KW"/>
</dbReference>
<keyword evidence="16" id="KW-1185">Reference proteome</keyword>
<keyword evidence="8" id="KW-0378">Hydrolase</keyword>
<dbReference type="Proteomes" id="UP000288812">
    <property type="component" value="Unassembled WGS sequence"/>
</dbReference>
<keyword evidence="12 13" id="KW-0472">Membrane</keyword>
<dbReference type="InterPro" id="IPR008915">
    <property type="entry name" value="Peptidase_M50"/>
</dbReference>
<evidence type="ECO:0000256" key="1">
    <source>
        <dbReference type="ARBA" id="ARBA00001947"/>
    </source>
</evidence>
<organism evidence="15 16">
    <name type="scientific">Anaerosphaera multitolerans</name>
    <dbReference type="NCBI Taxonomy" id="2487351"/>
    <lineage>
        <taxon>Bacteria</taxon>
        <taxon>Bacillati</taxon>
        <taxon>Bacillota</taxon>
        <taxon>Tissierellia</taxon>
        <taxon>Tissierellales</taxon>
        <taxon>Peptoniphilaceae</taxon>
        <taxon>Anaerosphaera</taxon>
    </lineage>
</organism>
<evidence type="ECO:0000256" key="7">
    <source>
        <dbReference type="ARBA" id="ARBA00022723"/>
    </source>
</evidence>
<dbReference type="AlphaFoldDB" id="A0A437S7B4"/>
<keyword evidence="5 15" id="KW-0645">Protease</keyword>
<evidence type="ECO:0000256" key="13">
    <source>
        <dbReference type="SAM" id="Phobius"/>
    </source>
</evidence>
<evidence type="ECO:0000313" key="15">
    <source>
        <dbReference type="EMBL" id="RVU54949.1"/>
    </source>
</evidence>
<dbReference type="PANTHER" id="PTHR35864">
    <property type="entry name" value="ZINC METALLOPROTEASE MJ0611-RELATED"/>
    <property type="match status" value="1"/>
</dbReference>